<dbReference type="InterPro" id="IPR016142">
    <property type="entry name" value="Citrate_synth-like_lrg_a-sub"/>
</dbReference>
<dbReference type="SUPFAM" id="SSF48256">
    <property type="entry name" value="Citrate synthase"/>
    <property type="match status" value="1"/>
</dbReference>
<accession>V8QTJ9</accession>
<dbReference type="InterPro" id="IPR002020">
    <property type="entry name" value="Citrate_synthase"/>
</dbReference>
<dbReference type="OrthoDB" id="9800864at2"/>
<sequence>MEKEESPTDIGKQSYLTAKEVIGILDIKPQTLYAYVSRGWVRTIGQQGTRVKLYVREDVEKLQARSQARAGHGPNAAAALRWGEPVINSAITELTPFGPRYRGMLATELARMECAFEATADLLWSGLWNEKTASWPSNRPGLEFIRLARPYFQKTSVDLIQGRLAILVQFLSETQEGNPEFALGSMLAAGRQIIHVVAGAFGMLCGKPLVLANSDEAVADLLMRAMDLSAEDRIRRGLNAALTLAADHELAVPTFTTRVAASTGANLNACVMTGLVTFDGPLTGNRGNGIEELVLICKTKADLKENVLRAYKQGRQLGGFNHPMYPAGDVRAQVLIEYARSLPAIPANAHALLETLEEVARDCHLMPSFPAGLVALQLALGLPPRCGSTLFFLGRIAGLVAHVQEQRMAAFLIRPRARYVG</sequence>
<comment type="similarity">
    <text evidence="2">Belongs to the citrate synthase family.</text>
</comment>
<dbReference type="Gene3D" id="1.10.230.10">
    <property type="entry name" value="Cytochrome P450-Terp, domain 2"/>
    <property type="match status" value="1"/>
</dbReference>
<dbReference type="EC" id="2.3.3.16" evidence="3"/>
<dbReference type="PATRIC" id="fig|1424334.3.peg.2430"/>
<dbReference type="PANTHER" id="PTHR11739:SF4">
    <property type="entry name" value="CITRATE SYNTHASE, PEROXISOMAL"/>
    <property type="match status" value="1"/>
</dbReference>
<protein>
    <recommendedName>
        <fullName evidence="3">citrate synthase (unknown stereospecificity)</fullName>
        <ecNumber evidence="3">2.3.3.16</ecNumber>
    </recommendedName>
</protein>
<gene>
    <name evidence="5" type="ORF">W822_12065</name>
</gene>
<evidence type="ECO:0000313" key="6">
    <source>
        <dbReference type="Proteomes" id="UP000018733"/>
    </source>
</evidence>
<dbReference type="GO" id="GO:0005975">
    <property type="term" value="P:carbohydrate metabolic process"/>
    <property type="evidence" value="ECO:0007669"/>
    <property type="project" value="TreeGrafter"/>
</dbReference>
<dbReference type="RefSeq" id="WP_024005379.1">
    <property type="nucleotide sequence ID" value="NZ_KI650980.1"/>
</dbReference>
<dbReference type="eggNOG" id="COG0372">
    <property type="taxonomic scope" value="Bacteria"/>
</dbReference>
<dbReference type="InterPro" id="IPR036969">
    <property type="entry name" value="Citrate_synthase_sf"/>
</dbReference>
<comment type="caution">
    <text evidence="5">The sequence shown here is derived from an EMBL/GenBank/DDBJ whole genome shotgun (WGS) entry which is preliminary data.</text>
</comment>
<dbReference type="Pfam" id="PF00285">
    <property type="entry name" value="Citrate_synt"/>
    <property type="match status" value="1"/>
</dbReference>
<dbReference type="EMBL" id="AYXT01000010">
    <property type="protein sequence ID" value="ETF02334.1"/>
    <property type="molecule type" value="Genomic_DNA"/>
</dbReference>
<evidence type="ECO:0000256" key="2">
    <source>
        <dbReference type="ARBA" id="ARBA00010566"/>
    </source>
</evidence>
<dbReference type="PRINTS" id="PR00143">
    <property type="entry name" value="CITRTSNTHASE"/>
</dbReference>
<evidence type="ECO:0000256" key="3">
    <source>
        <dbReference type="ARBA" id="ARBA00012972"/>
    </source>
</evidence>
<dbReference type="GO" id="GO:0006099">
    <property type="term" value="P:tricarboxylic acid cycle"/>
    <property type="evidence" value="ECO:0007669"/>
    <property type="project" value="UniProtKB-UniPathway"/>
</dbReference>
<dbReference type="STRING" id="1424334.W822_12065"/>
<evidence type="ECO:0000256" key="4">
    <source>
        <dbReference type="ARBA" id="ARBA00022679"/>
    </source>
</evidence>
<keyword evidence="6" id="KW-1185">Reference proteome</keyword>
<dbReference type="Proteomes" id="UP000018733">
    <property type="component" value="Unassembled WGS sequence"/>
</dbReference>
<dbReference type="GO" id="GO:0036440">
    <property type="term" value="F:citrate synthase activity"/>
    <property type="evidence" value="ECO:0007669"/>
    <property type="project" value="UniProtKB-EC"/>
</dbReference>
<organism evidence="5 6">
    <name type="scientific">Advenella kashmirensis W13003</name>
    <dbReference type="NCBI Taxonomy" id="1424334"/>
    <lineage>
        <taxon>Bacteria</taxon>
        <taxon>Pseudomonadati</taxon>
        <taxon>Pseudomonadota</taxon>
        <taxon>Betaproteobacteria</taxon>
        <taxon>Burkholderiales</taxon>
        <taxon>Alcaligenaceae</taxon>
    </lineage>
</organism>
<dbReference type="AlphaFoldDB" id="V8QTJ9"/>
<reference evidence="5 6" key="1">
    <citation type="journal article" date="2014" name="Genome Announc.">
        <title>Draft Genome Sequence of Advenella kashmirensis Strain W13003, a Polycyclic Aromatic Hydrocarbon-Degrading Bacterium.</title>
        <authorList>
            <person name="Wang X."/>
            <person name="Jin D."/>
            <person name="Zhou L."/>
            <person name="Wu L."/>
            <person name="An W."/>
            <person name="Zhao L."/>
        </authorList>
    </citation>
    <scope>NUCLEOTIDE SEQUENCE [LARGE SCALE GENOMIC DNA]</scope>
    <source>
        <strain evidence="5 6">W13003</strain>
    </source>
</reference>
<dbReference type="PANTHER" id="PTHR11739">
    <property type="entry name" value="CITRATE SYNTHASE"/>
    <property type="match status" value="1"/>
</dbReference>
<name>V8QTJ9_9BURK</name>
<dbReference type="Gene3D" id="1.10.580.10">
    <property type="entry name" value="Citrate Synthase, domain 1"/>
    <property type="match status" value="1"/>
</dbReference>
<comment type="pathway">
    <text evidence="1">Carbohydrate metabolism; tricarboxylic acid cycle; isocitrate from oxaloacetate: step 1/2.</text>
</comment>
<evidence type="ECO:0000256" key="1">
    <source>
        <dbReference type="ARBA" id="ARBA00004751"/>
    </source>
</evidence>
<dbReference type="InterPro" id="IPR016143">
    <property type="entry name" value="Citrate_synth-like_sm_a-sub"/>
</dbReference>
<dbReference type="GO" id="GO:0005829">
    <property type="term" value="C:cytosol"/>
    <property type="evidence" value="ECO:0007669"/>
    <property type="project" value="TreeGrafter"/>
</dbReference>
<proteinExistence type="inferred from homology"/>
<keyword evidence="4" id="KW-0808">Transferase</keyword>
<dbReference type="UniPathway" id="UPA00223">
    <property type="reaction ID" value="UER00717"/>
</dbReference>
<dbReference type="HOGENOM" id="CLU_025068_1_0_4"/>
<evidence type="ECO:0000313" key="5">
    <source>
        <dbReference type="EMBL" id="ETF02334.1"/>
    </source>
</evidence>